<feature type="compositionally biased region" description="Basic and acidic residues" evidence="12">
    <location>
        <begin position="41"/>
        <end position="53"/>
    </location>
</feature>
<keyword evidence="4 13" id="KW-0812">Transmembrane</keyword>
<protein>
    <recommendedName>
        <fullName evidence="9">Zinc transporter ZIP6</fullName>
    </recommendedName>
    <alternativeName>
        <fullName evidence="11">Solute carrier family 39 member 6</fullName>
    </alternativeName>
    <alternativeName>
        <fullName evidence="10">Zrt- and Irt-like protein 6</fullName>
    </alternativeName>
</protein>
<comment type="similarity">
    <text evidence="2">Belongs to the ZIP transporter (TC 2.A.5) family.</text>
</comment>
<evidence type="ECO:0000256" key="10">
    <source>
        <dbReference type="ARBA" id="ARBA00041704"/>
    </source>
</evidence>
<evidence type="ECO:0000256" key="5">
    <source>
        <dbReference type="ARBA" id="ARBA00022989"/>
    </source>
</evidence>
<dbReference type="GO" id="GO:0030003">
    <property type="term" value="P:intracellular monoatomic cation homeostasis"/>
    <property type="evidence" value="ECO:0007669"/>
    <property type="project" value="TreeGrafter"/>
</dbReference>
<sequence length="363" mass="40038">MNKVFFSFLLSFLVALAVGTLSGDAFLHLIPHSQGGHHHHHDEPGASPHRDHDQDLDGVWKGLTALSGVYFMFLIEHFLTLGKMYKDKKQKTNGAGTFADHPGGLHGDDVAEEEQVMLAPQVSVVSPQGYGRSTGAAAYTDEDCENKCHSHFHDTVGQADHMHHHHHDYHHILHHHHSQNHHPHSHSHSYSEQHFQQAGVATLAWMVIMGDGLHNFSDGLAIGAAFTEGLSSGLSTSVAVFCHELPHELGDFAVLLKAGMTVRQAILYNVLSAMMAYLGMVTGILIGHYADNICMWIFALTAGLFMYVALVDMVPEMLHNDAGDHGFSHWGFFLLQNAGILLGFCIMLLIAIFEHKIQLDLGY</sequence>
<organism evidence="16 17">
    <name type="scientific">Sphaeramia orbicularis</name>
    <name type="common">orbiculate cardinalfish</name>
    <dbReference type="NCBI Taxonomy" id="375764"/>
    <lineage>
        <taxon>Eukaryota</taxon>
        <taxon>Metazoa</taxon>
        <taxon>Chordata</taxon>
        <taxon>Craniata</taxon>
        <taxon>Vertebrata</taxon>
        <taxon>Euteleostomi</taxon>
        <taxon>Actinopterygii</taxon>
        <taxon>Neopterygii</taxon>
        <taxon>Teleostei</taxon>
        <taxon>Neoteleostei</taxon>
        <taxon>Acanthomorphata</taxon>
        <taxon>Gobiaria</taxon>
        <taxon>Kurtiformes</taxon>
        <taxon>Apogonoidei</taxon>
        <taxon>Apogonidae</taxon>
        <taxon>Apogoninae</taxon>
        <taxon>Sphaeramia</taxon>
    </lineage>
</organism>
<dbReference type="Ensembl" id="ENSSORT00005040954.1">
    <property type="protein sequence ID" value="ENSSORP00005039919.1"/>
    <property type="gene ID" value="ENSSORG00005018439.1"/>
</dbReference>
<dbReference type="GO" id="GO:0005385">
    <property type="term" value="F:zinc ion transmembrane transporter activity"/>
    <property type="evidence" value="ECO:0007669"/>
    <property type="project" value="TreeGrafter"/>
</dbReference>
<gene>
    <name evidence="16" type="primary">LOC115437508</name>
    <name evidence="15" type="synonym">LOC115437507</name>
</gene>
<dbReference type="Pfam" id="PF02535">
    <property type="entry name" value="Zip"/>
    <property type="match status" value="1"/>
</dbReference>
<evidence type="ECO:0000256" key="6">
    <source>
        <dbReference type="ARBA" id="ARBA00023136"/>
    </source>
</evidence>
<proteinExistence type="inferred from homology"/>
<reference evidence="16" key="2">
    <citation type="submission" date="2025-05" db="UniProtKB">
        <authorList>
            <consortium name="Ensembl"/>
        </authorList>
    </citation>
    <scope>IDENTIFICATION</scope>
</reference>
<keyword evidence="14" id="KW-0732">Signal</keyword>
<feature type="chain" id="PRO_5044627739" description="Zinc transporter ZIP6" evidence="14">
    <location>
        <begin position="20"/>
        <end position="363"/>
    </location>
</feature>
<feature type="signal peptide" evidence="14">
    <location>
        <begin position="1"/>
        <end position="19"/>
    </location>
</feature>
<evidence type="ECO:0000313" key="16">
    <source>
        <dbReference type="Ensembl" id="ENSSORP00005039919.1"/>
    </source>
</evidence>
<accession>A0A673BF61</accession>
<dbReference type="PANTHER" id="PTHR12191">
    <property type="entry name" value="SOLUTE CARRIER FAMILY 39"/>
    <property type="match status" value="1"/>
</dbReference>
<dbReference type="GO" id="GO:0140410">
    <property type="term" value="F:monoatomic cation:bicarbonate symporter activity"/>
    <property type="evidence" value="ECO:0007669"/>
    <property type="project" value="TreeGrafter"/>
</dbReference>
<evidence type="ECO:0000313" key="17">
    <source>
        <dbReference type="Proteomes" id="UP000472271"/>
    </source>
</evidence>
<dbReference type="Proteomes" id="UP000472271">
    <property type="component" value="Chromosome 17"/>
</dbReference>
<dbReference type="InterPro" id="IPR050799">
    <property type="entry name" value="ZIP_Transporter"/>
</dbReference>
<evidence type="ECO:0000256" key="9">
    <source>
        <dbReference type="ARBA" id="ARBA00039393"/>
    </source>
</evidence>
<evidence type="ECO:0000256" key="2">
    <source>
        <dbReference type="ARBA" id="ARBA00006939"/>
    </source>
</evidence>
<dbReference type="Ensembl" id="ENSSORT00005040459.1">
    <property type="protein sequence ID" value="ENSSORP00005039450.1"/>
    <property type="gene ID" value="ENSSORG00005018376.1"/>
</dbReference>
<feature type="transmembrane region" description="Helical" evidence="13">
    <location>
        <begin position="266"/>
        <end position="286"/>
    </location>
</feature>
<evidence type="ECO:0000256" key="14">
    <source>
        <dbReference type="SAM" id="SignalP"/>
    </source>
</evidence>
<evidence type="ECO:0000256" key="4">
    <source>
        <dbReference type="ARBA" id="ARBA00022692"/>
    </source>
</evidence>
<evidence type="ECO:0000313" key="15">
    <source>
        <dbReference type="Ensembl" id="ENSSORP00005039450.1"/>
    </source>
</evidence>
<feature type="transmembrane region" description="Helical" evidence="13">
    <location>
        <begin position="330"/>
        <end position="353"/>
    </location>
</feature>
<name>A0A673BF61_9TELE</name>
<evidence type="ECO:0000256" key="8">
    <source>
        <dbReference type="ARBA" id="ARBA00034634"/>
    </source>
</evidence>
<keyword evidence="17" id="KW-1185">Reference proteome</keyword>
<feature type="region of interest" description="Disordered" evidence="12">
    <location>
        <begin position="33"/>
        <end position="53"/>
    </location>
</feature>
<evidence type="ECO:0000256" key="7">
    <source>
        <dbReference type="ARBA" id="ARBA00023180"/>
    </source>
</evidence>
<dbReference type="GO" id="GO:0005886">
    <property type="term" value="C:plasma membrane"/>
    <property type="evidence" value="ECO:0007669"/>
    <property type="project" value="UniProtKB-SubCell"/>
</dbReference>
<evidence type="ECO:0000256" key="1">
    <source>
        <dbReference type="ARBA" id="ARBA00004651"/>
    </source>
</evidence>
<reference evidence="16" key="1">
    <citation type="submission" date="2019-06" db="EMBL/GenBank/DDBJ databases">
        <authorList>
            <consortium name="Wellcome Sanger Institute Data Sharing"/>
        </authorList>
    </citation>
    <scope>NUCLEOTIDE SEQUENCE [LARGE SCALE GENOMIC DNA]</scope>
</reference>
<evidence type="ECO:0000256" key="3">
    <source>
        <dbReference type="ARBA" id="ARBA00022475"/>
    </source>
</evidence>
<dbReference type="PANTHER" id="PTHR12191:SF22">
    <property type="entry name" value="ZINC TRANSPORTER ZIP6"/>
    <property type="match status" value="1"/>
</dbReference>
<evidence type="ECO:0000256" key="13">
    <source>
        <dbReference type="SAM" id="Phobius"/>
    </source>
</evidence>
<keyword evidence="7" id="KW-0325">Glycoprotein</keyword>
<feature type="transmembrane region" description="Helical" evidence="13">
    <location>
        <begin position="293"/>
        <end position="310"/>
    </location>
</feature>
<dbReference type="GO" id="GO:0071578">
    <property type="term" value="P:zinc ion import across plasma membrane"/>
    <property type="evidence" value="ECO:0007669"/>
    <property type="project" value="TreeGrafter"/>
</dbReference>
<keyword evidence="5 13" id="KW-1133">Transmembrane helix</keyword>
<keyword evidence="6 13" id="KW-0472">Membrane</keyword>
<dbReference type="InterPro" id="IPR003689">
    <property type="entry name" value="ZIP"/>
</dbReference>
<keyword evidence="3" id="KW-1003">Cell membrane</keyword>
<comment type="catalytic activity">
    <reaction evidence="8">
        <text>Zn(2+)(in) = Zn(2+)(out)</text>
        <dbReference type="Rhea" id="RHEA:29351"/>
        <dbReference type="ChEBI" id="CHEBI:29105"/>
    </reaction>
</comment>
<dbReference type="AlphaFoldDB" id="A0A673BF61"/>
<comment type="subcellular location">
    <subcellularLocation>
        <location evidence="1">Cell membrane</location>
        <topology evidence="1">Multi-pass membrane protein</topology>
    </subcellularLocation>
</comment>
<evidence type="ECO:0000256" key="11">
    <source>
        <dbReference type="ARBA" id="ARBA00042779"/>
    </source>
</evidence>
<evidence type="ECO:0000256" key="12">
    <source>
        <dbReference type="SAM" id="MobiDB-lite"/>
    </source>
</evidence>